<gene>
    <name evidence="1" type="ORF">KUCAC02_014391</name>
</gene>
<evidence type="ECO:0000313" key="2">
    <source>
        <dbReference type="Proteomes" id="UP001057452"/>
    </source>
</evidence>
<protein>
    <submittedName>
        <fullName evidence="1">Uncharacterized protein</fullName>
    </submittedName>
</protein>
<dbReference type="Proteomes" id="UP001057452">
    <property type="component" value="Chromosome 16"/>
</dbReference>
<accession>A0ACB9WEI6</accession>
<reference evidence="1" key="1">
    <citation type="submission" date="2022-05" db="EMBL/GenBank/DDBJ databases">
        <title>Chromosome-level genome of Chaenocephalus aceratus.</title>
        <authorList>
            <person name="Park H."/>
        </authorList>
    </citation>
    <scope>NUCLEOTIDE SEQUENCE</scope>
    <source>
        <strain evidence="1">KU_202001</strain>
    </source>
</reference>
<evidence type="ECO:0000313" key="1">
    <source>
        <dbReference type="EMBL" id="KAI4811486.1"/>
    </source>
</evidence>
<keyword evidence="2" id="KW-1185">Reference proteome</keyword>
<comment type="caution">
    <text evidence="1">The sequence shown here is derived from an EMBL/GenBank/DDBJ whole genome shotgun (WGS) entry which is preliminary data.</text>
</comment>
<dbReference type="EMBL" id="CM043800">
    <property type="protein sequence ID" value="KAI4811486.1"/>
    <property type="molecule type" value="Genomic_DNA"/>
</dbReference>
<sequence>MTNKSQLSLCVSLPSDGVQEYVRGEAGMEVLQFHGCIERAEERDEVRIDQGPKDPHSLCTATGVNLGARSFLLGKDKTEKGNSGSNEKGKNKGRSKQGRGGRRRMSGGSGFGEKRQNSVVTG</sequence>
<name>A0ACB9WEI6_CHAAC</name>
<organism evidence="1 2">
    <name type="scientific">Chaenocephalus aceratus</name>
    <name type="common">Blackfin icefish</name>
    <name type="synonym">Chaenichthys aceratus</name>
    <dbReference type="NCBI Taxonomy" id="36190"/>
    <lineage>
        <taxon>Eukaryota</taxon>
        <taxon>Metazoa</taxon>
        <taxon>Chordata</taxon>
        <taxon>Craniata</taxon>
        <taxon>Vertebrata</taxon>
        <taxon>Euteleostomi</taxon>
        <taxon>Actinopterygii</taxon>
        <taxon>Neopterygii</taxon>
        <taxon>Teleostei</taxon>
        <taxon>Neoteleostei</taxon>
        <taxon>Acanthomorphata</taxon>
        <taxon>Eupercaria</taxon>
        <taxon>Perciformes</taxon>
        <taxon>Notothenioidei</taxon>
        <taxon>Channichthyidae</taxon>
        <taxon>Chaenocephalus</taxon>
    </lineage>
</organism>
<proteinExistence type="predicted"/>